<keyword evidence="5" id="KW-1185">Reference proteome</keyword>
<dbReference type="OMA" id="DPATWHR"/>
<dbReference type="EnsemblMetazoa" id="G26548.3">
    <property type="protein sequence ID" value="G26548.3:cds"/>
    <property type="gene ID" value="G26548"/>
</dbReference>
<dbReference type="PANTHER" id="PTHR46197:SF3">
    <property type="entry name" value="AB HYDROLASE-1 DOMAIN-CONTAINING PROTEIN"/>
    <property type="match status" value="1"/>
</dbReference>
<organism evidence="4 5">
    <name type="scientific">Magallana gigas</name>
    <name type="common">Pacific oyster</name>
    <name type="synonym">Crassostrea gigas</name>
    <dbReference type="NCBI Taxonomy" id="29159"/>
    <lineage>
        <taxon>Eukaryota</taxon>
        <taxon>Metazoa</taxon>
        <taxon>Spiralia</taxon>
        <taxon>Lophotrochozoa</taxon>
        <taxon>Mollusca</taxon>
        <taxon>Bivalvia</taxon>
        <taxon>Autobranchia</taxon>
        <taxon>Pteriomorphia</taxon>
        <taxon>Ostreida</taxon>
        <taxon>Ostreoidea</taxon>
        <taxon>Ostreidae</taxon>
        <taxon>Magallana</taxon>
    </lineage>
</organism>
<evidence type="ECO:0000256" key="2">
    <source>
        <dbReference type="ARBA" id="ARBA00022490"/>
    </source>
</evidence>
<dbReference type="SUPFAM" id="SSF53474">
    <property type="entry name" value="alpha/beta-Hydrolases"/>
    <property type="match status" value="1"/>
</dbReference>
<accession>A0A8W8L3R8</accession>
<dbReference type="AlphaFoldDB" id="A0A8W8L3R8"/>
<evidence type="ECO:0000256" key="1">
    <source>
        <dbReference type="ARBA" id="ARBA00004496"/>
    </source>
</evidence>
<keyword evidence="2" id="KW-0963">Cytoplasm</keyword>
<keyword evidence="3" id="KW-0812">Transmembrane</keyword>
<evidence type="ECO:0000313" key="4">
    <source>
        <dbReference type="EnsemblMetazoa" id="G26548.3:cds"/>
    </source>
</evidence>
<dbReference type="Proteomes" id="UP000005408">
    <property type="component" value="Unassembled WGS sequence"/>
</dbReference>
<evidence type="ECO:0008006" key="6">
    <source>
        <dbReference type="Google" id="ProtNLM"/>
    </source>
</evidence>
<dbReference type="PANTHER" id="PTHR46197">
    <property type="entry name" value="PROTEIN ABHD14B-LIKE"/>
    <property type="match status" value="1"/>
</dbReference>
<name>A0A8W8L3R8_MAGGI</name>
<protein>
    <recommendedName>
        <fullName evidence="6">Abhydrolase domain-containing protein 14A</fullName>
    </recommendedName>
</protein>
<reference evidence="4" key="1">
    <citation type="submission" date="2022-08" db="UniProtKB">
        <authorList>
            <consortium name="EnsemblMetazoa"/>
        </authorList>
    </citation>
    <scope>IDENTIFICATION</scope>
    <source>
        <strain evidence="4">05x7-T-G4-1.051#20</strain>
    </source>
</reference>
<feature type="transmembrane region" description="Helical" evidence="3">
    <location>
        <begin position="12"/>
        <end position="29"/>
    </location>
</feature>
<evidence type="ECO:0000256" key="3">
    <source>
        <dbReference type="SAM" id="Phobius"/>
    </source>
</evidence>
<keyword evidence="3" id="KW-1133">Transmembrane helix</keyword>
<dbReference type="GO" id="GO:0005737">
    <property type="term" value="C:cytoplasm"/>
    <property type="evidence" value="ECO:0007669"/>
    <property type="project" value="UniProtKB-SubCell"/>
</dbReference>
<evidence type="ECO:0000313" key="5">
    <source>
        <dbReference type="Proteomes" id="UP000005408"/>
    </source>
</evidence>
<dbReference type="Gene3D" id="3.40.50.1820">
    <property type="entry name" value="alpha/beta hydrolase"/>
    <property type="match status" value="1"/>
</dbReference>
<dbReference type="InterPro" id="IPR029058">
    <property type="entry name" value="AB_hydrolase_fold"/>
</dbReference>
<keyword evidence="3" id="KW-0472">Membrane</keyword>
<proteinExistence type="predicted"/>
<sequence length="269" mass="29879">MSSSGIHVNKSVVLLILAITVGIIIFKNYKYFNTFLMKKNTEVEMTEISQAVLDKAKTLDVKTHRIKVKIKDGQSVEIVYRDILPKLGGRDILFLHGQAFSSEDWEKTNTLAIFSALGYQPVAVELPEGKSTKSEKVDVGDRGLFLENLITALDLRTPVIVSPSMSGSYSLPFLFVDPANVSKRSAGFVPIAPVQTESYSPEKYKSLNIPTAIVYGENDKSIGPASTTNLKNLPDHELYMIKGAGHAARKDKPEEFHLILYKFLLKETK</sequence>
<comment type="subcellular location">
    <subcellularLocation>
        <location evidence="1">Cytoplasm</location>
    </subcellularLocation>
</comment>